<dbReference type="EMBL" id="JAFEUZ010000014">
    <property type="protein sequence ID" value="KAG5483318.1"/>
    <property type="molecule type" value="Genomic_DNA"/>
</dbReference>
<dbReference type="NCBIfam" id="TIGR01053">
    <property type="entry name" value="LSD1"/>
    <property type="match status" value="1"/>
</dbReference>
<dbReference type="GO" id="GO:0005634">
    <property type="term" value="C:nucleus"/>
    <property type="evidence" value="ECO:0007669"/>
    <property type="project" value="UniProtKB-SubCell"/>
</dbReference>
<reference evidence="6" key="2">
    <citation type="journal article" date="2021" name="Sci. Data">
        <title>Chromosome-scale genome sequencing, assembly and annotation of six genomes from subfamily Leishmaniinae.</title>
        <authorList>
            <person name="Almutairi H."/>
            <person name="Urbaniak M.D."/>
            <person name="Bates M.D."/>
            <person name="Jariyapan N."/>
            <person name="Kwakye-Nuako G."/>
            <person name="Thomaz Soccol V."/>
            <person name="Al-Salem W.S."/>
            <person name="Dillon R.J."/>
            <person name="Bates P.A."/>
            <person name="Gatherer D."/>
        </authorList>
    </citation>
    <scope>NUCLEOTIDE SEQUENCE [LARGE SCALE GENOMIC DNA]</scope>
</reference>
<protein>
    <recommendedName>
        <fullName evidence="4">Zinc finger LSD1-type domain-containing protein</fullName>
    </recommendedName>
</protein>
<keyword evidence="2" id="KW-0539">Nucleus</keyword>
<dbReference type="PANTHER" id="PTHR31747">
    <property type="entry name" value="PROTEIN LSD1"/>
    <property type="match status" value="1"/>
</dbReference>
<feature type="domain" description="Zinc finger LSD1-type" evidence="4">
    <location>
        <begin position="8"/>
        <end position="32"/>
    </location>
</feature>
<dbReference type="InterPro" id="IPR040319">
    <property type="entry name" value="LSD1-like"/>
</dbReference>
<dbReference type="InterPro" id="IPR005735">
    <property type="entry name" value="Znf_LSD1"/>
</dbReference>
<keyword evidence="6" id="KW-1185">Reference proteome</keyword>
<comment type="subcellular location">
    <subcellularLocation>
        <location evidence="1">Nucleus</location>
    </subcellularLocation>
</comment>
<name>A0A836HL26_9TRYP</name>
<dbReference type="Proteomes" id="UP000673552">
    <property type="component" value="Unassembled WGS sequence"/>
</dbReference>
<reference evidence="6" key="1">
    <citation type="journal article" date="2021" name="Microbiol. Resour. Announc.">
        <title>LGAAP: Leishmaniinae Genome Assembly and Annotation Pipeline.</title>
        <authorList>
            <person name="Almutairi H."/>
            <person name="Urbaniak M.D."/>
            <person name="Bates M.D."/>
            <person name="Jariyapan N."/>
            <person name="Kwakye-Nuako G."/>
            <person name="Thomaz-Soccol V."/>
            <person name="Al-Salem W.S."/>
            <person name="Dillon R.J."/>
            <person name="Bates P.A."/>
            <person name="Gatherer D."/>
        </authorList>
    </citation>
    <scope>NUCLEOTIDE SEQUENCE [LARGE SCALE GENOMIC DNA]</scope>
</reference>
<evidence type="ECO:0000256" key="2">
    <source>
        <dbReference type="ARBA" id="ARBA00023242"/>
    </source>
</evidence>
<dbReference type="GeneID" id="92514860"/>
<gene>
    <name evidence="5" type="ORF">LSCM1_04863</name>
</gene>
<feature type="region of interest" description="Disordered" evidence="3">
    <location>
        <begin position="102"/>
        <end position="150"/>
    </location>
</feature>
<evidence type="ECO:0000313" key="5">
    <source>
        <dbReference type="EMBL" id="KAG5483318.1"/>
    </source>
</evidence>
<evidence type="ECO:0000313" key="6">
    <source>
        <dbReference type="Proteomes" id="UP000673552"/>
    </source>
</evidence>
<sequence>MLFGQVVCYGCHRIITYPLGAITCRCRLCNTVNSAQNLQISCGTCGQMLHAPINTLTLLCPCCGTITDIPEELLPPLPSCTSLGGGPEEAETVMYVSHPTLPPQSPSNGEANVTAACPAGPQRLSAPPKDNGHLPSASSLQGRLSGRDEAASVVQGGREETVVDCEANDACEEAGTRSERVNPVASGEEMYVAAAGRETHRAAPSRLAPTVMIATRIL</sequence>
<evidence type="ECO:0000259" key="4">
    <source>
        <dbReference type="Pfam" id="PF06943"/>
    </source>
</evidence>
<evidence type="ECO:0000256" key="1">
    <source>
        <dbReference type="ARBA" id="ARBA00004123"/>
    </source>
</evidence>
<organism evidence="5 6">
    <name type="scientific">Leishmania martiniquensis</name>
    <dbReference type="NCBI Taxonomy" id="1580590"/>
    <lineage>
        <taxon>Eukaryota</taxon>
        <taxon>Discoba</taxon>
        <taxon>Euglenozoa</taxon>
        <taxon>Kinetoplastea</taxon>
        <taxon>Metakinetoplastina</taxon>
        <taxon>Trypanosomatida</taxon>
        <taxon>Trypanosomatidae</taxon>
        <taxon>Leishmaniinae</taxon>
        <taxon>Leishmania</taxon>
    </lineage>
</organism>
<comment type="caution">
    <text evidence="5">The sequence shown here is derived from an EMBL/GenBank/DDBJ whole genome shotgun (WGS) entry which is preliminary data.</text>
</comment>
<dbReference type="PANTHER" id="PTHR31747:SF3">
    <property type="entry name" value="PROTEIN LSD1"/>
    <property type="match status" value="1"/>
</dbReference>
<accession>A0A836HL26</accession>
<dbReference type="KEGG" id="lmat:92514860"/>
<evidence type="ECO:0000256" key="3">
    <source>
        <dbReference type="SAM" id="MobiDB-lite"/>
    </source>
</evidence>
<proteinExistence type="predicted"/>
<dbReference type="AlphaFoldDB" id="A0A836HL26"/>
<dbReference type="RefSeq" id="XP_067180121.1">
    <property type="nucleotide sequence ID" value="XM_067322348.1"/>
</dbReference>
<dbReference type="Pfam" id="PF06943">
    <property type="entry name" value="zf-LSD1"/>
    <property type="match status" value="1"/>
</dbReference>
<dbReference type="OrthoDB" id="509329at2759"/>